<organism evidence="1 2">
    <name type="scientific">Zingiber officinale</name>
    <name type="common">Ginger</name>
    <name type="synonym">Amomum zingiber</name>
    <dbReference type="NCBI Taxonomy" id="94328"/>
    <lineage>
        <taxon>Eukaryota</taxon>
        <taxon>Viridiplantae</taxon>
        <taxon>Streptophyta</taxon>
        <taxon>Embryophyta</taxon>
        <taxon>Tracheophyta</taxon>
        <taxon>Spermatophyta</taxon>
        <taxon>Magnoliopsida</taxon>
        <taxon>Liliopsida</taxon>
        <taxon>Zingiberales</taxon>
        <taxon>Zingiberaceae</taxon>
        <taxon>Zingiber</taxon>
    </lineage>
</organism>
<dbReference type="AlphaFoldDB" id="A0A8J5LHN6"/>
<dbReference type="InterPro" id="IPR045287">
    <property type="entry name" value="PAB"/>
</dbReference>
<keyword evidence="2" id="KW-1185">Reference proteome</keyword>
<protein>
    <recommendedName>
        <fullName evidence="3">Cyclin delta-3</fullName>
    </recommendedName>
</protein>
<evidence type="ECO:0000313" key="2">
    <source>
        <dbReference type="Proteomes" id="UP000734854"/>
    </source>
</evidence>
<dbReference type="EMBL" id="JACMSC010000006">
    <property type="protein sequence ID" value="KAG6519350.1"/>
    <property type="molecule type" value="Genomic_DNA"/>
</dbReference>
<sequence>MSAVFRSLRLLPTPSSFSSSLILPVSYRTRAFGKPNRSLRWSETTLGKSDLFVSKRARCSGGGARSADVRCVAPKDGRVVGVPDARYTDHFSFIEDVAAARAPESLNHLLNMLQARGEALISPAAKEGLIPLVIPLSENPSGKLTSLLRWPTSPPGMEMPVVEVHKHGVWLLAKSVDQYIHRMLVEEDANVENTSKLWDASAEAGQKLYKKADLSESGIADLDIYLLKKVGLFPDVIERKISRHLETGDQVSAMITGEFYTKQHFPGFGRPFAFNAQILLKVGRNLEAKDAARGALKSPWWTLGFKYQDVADIAEWEDEQIEYIKEKITEEGRMEDLKKGKAPEQAALDEAAFLMDLASIDGSWNEVVDRIAECYMEAGLHDIAKFIAFRE</sequence>
<reference evidence="1 2" key="1">
    <citation type="submission" date="2020-08" db="EMBL/GenBank/DDBJ databases">
        <title>Plant Genome Project.</title>
        <authorList>
            <person name="Zhang R.-G."/>
        </authorList>
    </citation>
    <scope>NUCLEOTIDE SEQUENCE [LARGE SCALE GENOMIC DNA]</scope>
    <source>
        <tissue evidence="1">Rhizome</tissue>
    </source>
</reference>
<gene>
    <name evidence="1" type="ORF">ZIOFF_022843</name>
</gene>
<dbReference type="PANTHER" id="PTHR35115">
    <property type="entry name" value="CYCLIN DELTA-3"/>
    <property type="match status" value="1"/>
</dbReference>
<proteinExistence type="predicted"/>
<dbReference type="Proteomes" id="UP000734854">
    <property type="component" value="Unassembled WGS sequence"/>
</dbReference>
<evidence type="ECO:0008006" key="3">
    <source>
        <dbReference type="Google" id="ProtNLM"/>
    </source>
</evidence>
<accession>A0A8J5LHN6</accession>
<evidence type="ECO:0000313" key="1">
    <source>
        <dbReference type="EMBL" id="KAG6519350.1"/>
    </source>
</evidence>
<comment type="caution">
    <text evidence="1">The sequence shown here is derived from an EMBL/GenBank/DDBJ whole genome shotgun (WGS) entry which is preliminary data.</text>
</comment>
<dbReference type="PANTHER" id="PTHR35115:SF1">
    <property type="entry name" value="PROTEIN IN CHLOROPLAST ATPASE BIOGENESIS, CHLOROPLASTIC"/>
    <property type="match status" value="1"/>
</dbReference>
<name>A0A8J5LHN6_ZINOF</name>